<proteinExistence type="predicted"/>
<evidence type="ECO:0000313" key="2">
    <source>
        <dbReference type="Proteomes" id="UP000076574"/>
    </source>
</evidence>
<organism evidence="1 2">
    <name type="scientific">Tardiphaga robiniae</name>
    <dbReference type="NCBI Taxonomy" id="943830"/>
    <lineage>
        <taxon>Bacteria</taxon>
        <taxon>Pseudomonadati</taxon>
        <taxon>Pseudomonadota</taxon>
        <taxon>Alphaproteobacteria</taxon>
        <taxon>Hyphomicrobiales</taxon>
        <taxon>Nitrobacteraceae</taxon>
        <taxon>Tardiphaga</taxon>
    </lineage>
</organism>
<evidence type="ECO:0000313" key="1">
    <source>
        <dbReference type="EMBL" id="KZD20386.1"/>
    </source>
</evidence>
<keyword evidence="2" id="KW-1185">Reference proteome</keyword>
<sequence length="86" mass="9270">MAGRASRLMGAAFCVPVSIRIAVLTGTIDSTSSLIDFIRTAKVIAARVVDGSFLRVELSWFRTENGGAILDVCAVRKLQRFRVSPG</sequence>
<name>A0A163X3Y4_9BRAD</name>
<gene>
    <name evidence="1" type="ORF">A4A58_19305</name>
</gene>
<dbReference type="STRING" id="943830.A4A58_19305"/>
<reference evidence="1 2" key="1">
    <citation type="submission" date="2016-03" db="EMBL/GenBank/DDBJ databases">
        <title>Microsymbionts genomes from the relict species Vavilovia formosa (Stev.) Fed.</title>
        <authorList>
            <person name="Kopat V."/>
            <person name="Chirak E."/>
            <person name="Kimeklis A."/>
            <person name="Andronov E."/>
        </authorList>
    </citation>
    <scope>NUCLEOTIDE SEQUENCE [LARGE SCALE GENOMIC DNA]</scope>
    <source>
        <strain evidence="1 2">Vaf07</strain>
    </source>
</reference>
<dbReference type="AlphaFoldDB" id="A0A163X3Y4"/>
<dbReference type="EMBL" id="LVYV01000056">
    <property type="protein sequence ID" value="KZD20386.1"/>
    <property type="molecule type" value="Genomic_DNA"/>
</dbReference>
<accession>A0A163X3Y4</accession>
<comment type="caution">
    <text evidence="1">The sequence shown here is derived from an EMBL/GenBank/DDBJ whole genome shotgun (WGS) entry which is preliminary data.</text>
</comment>
<protein>
    <submittedName>
        <fullName evidence="1">Uncharacterized protein</fullName>
    </submittedName>
</protein>
<dbReference type="Proteomes" id="UP000076574">
    <property type="component" value="Unassembled WGS sequence"/>
</dbReference>